<feature type="domain" description="4Fe-4S ferredoxin-type" evidence="1">
    <location>
        <begin position="169"/>
        <end position="198"/>
    </location>
</feature>
<dbReference type="eggNOG" id="arCOG02180">
    <property type="taxonomic scope" value="Archaea"/>
</dbReference>
<dbReference type="PIRSF" id="PIRSF005658">
    <property type="entry name" value="FwdF"/>
    <property type="match status" value="1"/>
</dbReference>
<feature type="domain" description="4Fe-4S ferredoxin-type" evidence="1">
    <location>
        <begin position="96"/>
        <end position="125"/>
    </location>
</feature>
<protein>
    <submittedName>
        <fullName evidence="2">4Fe-4S ferredoxin iron-sulfur binding domain-containing protein</fullName>
    </submittedName>
</protein>
<feature type="domain" description="4Fe-4S ferredoxin-type" evidence="1">
    <location>
        <begin position="52"/>
        <end position="81"/>
    </location>
</feature>
<feature type="domain" description="4Fe-4S ferredoxin-type" evidence="1">
    <location>
        <begin position="248"/>
        <end position="278"/>
    </location>
</feature>
<dbReference type="GeneID" id="10667627"/>
<dbReference type="InterPro" id="IPR043256">
    <property type="entry name" value="MvhB-like"/>
</dbReference>
<dbReference type="InterPro" id="IPR052977">
    <property type="entry name" value="Polyferredoxin-like_ET"/>
</dbReference>
<dbReference type="Gene3D" id="3.30.70.20">
    <property type="match status" value="5"/>
</dbReference>
<accession>F6D851</accession>
<dbReference type="InterPro" id="IPR017896">
    <property type="entry name" value="4Fe4S_Fe-S-bd"/>
</dbReference>
<feature type="domain" description="4Fe-4S ferredoxin-type" evidence="1">
    <location>
        <begin position="216"/>
        <end position="245"/>
    </location>
</feature>
<dbReference type="GO" id="GO:0016491">
    <property type="term" value="F:oxidoreductase activity"/>
    <property type="evidence" value="ECO:0007669"/>
    <property type="project" value="UniProtKB-ARBA"/>
</dbReference>
<dbReference type="EMBL" id="CP002772">
    <property type="protein sequence ID" value="AEG17196.1"/>
    <property type="molecule type" value="Genomic_DNA"/>
</dbReference>
<dbReference type="OrthoDB" id="23833at2157"/>
<dbReference type="PANTHER" id="PTHR43193">
    <property type="match status" value="1"/>
</dbReference>
<sequence length="335" mass="36737">MISIKRNGEETRSLTHINEKCVGCGICKDICPTEAIKTGPILPIARGLVKMDYINLDGNKCALCGLCATACPFDALDFQIDGSNIKDMEEYPKWNHDAEINDAECIYCKACESSCPQDAITIARQFPTRSKLVTGEISVNQEKCINCKVCEEMCPAEAIKIEQASPTSYEVKIDEEKCVYCLVCKRACPTEAIKAVCASCAYSEYNLKPEDAKITGQSFLNKENCVNCGWCQEICPVDAAVITKPFEGSITTDREVCKGESCHACMDVCPCNAVSLVDGKSQIDQKFCILCGACTQVCPQSGIDLKRESVNLDNVRSKSWQKHMKKLVTGSTCSK</sequence>
<dbReference type="PROSITE" id="PS00198">
    <property type="entry name" value="4FE4S_FER_1"/>
    <property type="match status" value="6"/>
</dbReference>
<dbReference type="CDD" id="cd10549">
    <property type="entry name" value="MtMvhB_like"/>
    <property type="match status" value="2"/>
</dbReference>
<dbReference type="InterPro" id="IPR053559">
    <property type="entry name" value="Polyferredoxin"/>
</dbReference>
<feature type="domain" description="4Fe-4S ferredoxin-type" evidence="1">
    <location>
        <begin position="12"/>
        <end position="41"/>
    </location>
</feature>
<proteinExistence type="predicted"/>
<dbReference type="Pfam" id="PF12838">
    <property type="entry name" value="Fer4_7"/>
    <property type="match status" value="2"/>
</dbReference>
<dbReference type="PANTHER" id="PTHR43193:SF2">
    <property type="entry name" value="POLYFERREDOXIN PROTEIN FWDF"/>
    <property type="match status" value="1"/>
</dbReference>
<dbReference type="PROSITE" id="PS51379">
    <property type="entry name" value="4FE4S_FER_2"/>
    <property type="match status" value="8"/>
</dbReference>
<dbReference type="RefSeq" id="WP_013824698.1">
    <property type="nucleotide sequence ID" value="NC_015574.1"/>
</dbReference>
<name>F6D851_METPW</name>
<evidence type="ECO:0000259" key="1">
    <source>
        <dbReference type="PROSITE" id="PS51379"/>
    </source>
</evidence>
<dbReference type="NCBIfam" id="NF042909">
    <property type="entry name" value="FMH_DH_FwdF"/>
    <property type="match status" value="1"/>
</dbReference>
<dbReference type="AlphaFoldDB" id="F6D851"/>
<dbReference type="SUPFAM" id="SSF54862">
    <property type="entry name" value="4Fe-4S ferredoxins"/>
    <property type="match status" value="2"/>
</dbReference>
<evidence type="ECO:0000313" key="2">
    <source>
        <dbReference type="EMBL" id="AEG17196.1"/>
    </source>
</evidence>
<dbReference type="InterPro" id="IPR017900">
    <property type="entry name" value="4Fe4S_Fe_S_CS"/>
</dbReference>
<feature type="domain" description="4Fe-4S ferredoxin-type" evidence="1">
    <location>
        <begin position="279"/>
        <end position="308"/>
    </location>
</feature>
<dbReference type="HOGENOM" id="CLU_050974_0_0_2"/>
<organism evidence="2 3">
    <name type="scientific">Methanobacterium paludis (strain DSM 25820 / JCM 18151 / SWAN1)</name>
    <dbReference type="NCBI Taxonomy" id="868131"/>
    <lineage>
        <taxon>Archaea</taxon>
        <taxon>Methanobacteriati</taxon>
        <taxon>Methanobacteriota</taxon>
        <taxon>Methanomada group</taxon>
        <taxon>Methanobacteria</taxon>
        <taxon>Methanobacteriales</taxon>
        <taxon>Methanobacteriaceae</taxon>
        <taxon>Methanobacterium</taxon>
    </lineage>
</organism>
<dbReference type="Pfam" id="PF00037">
    <property type="entry name" value="Fer4"/>
    <property type="match status" value="3"/>
</dbReference>
<feature type="domain" description="4Fe-4S ferredoxin-type" evidence="1">
    <location>
        <begin position="135"/>
        <end position="164"/>
    </location>
</feature>
<gene>
    <name evidence="2" type="ordered locus">MSWAN_0150</name>
</gene>
<dbReference type="KEGG" id="mew:MSWAN_0150"/>
<keyword evidence="3" id="KW-1185">Reference proteome</keyword>
<evidence type="ECO:0000313" key="3">
    <source>
        <dbReference type="Proteomes" id="UP000009231"/>
    </source>
</evidence>
<dbReference type="Proteomes" id="UP000009231">
    <property type="component" value="Chromosome"/>
</dbReference>
<dbReference type="STRING" id="868131.MSWAN_0150"/>
<reference evidence="2 3" key="1">
    <citation type="journal article" date="2014" name="Int. J. Syst. Evol. Microbiol.">
        <title>Methanobacterium paludis sp. nov. and a novel strain of Methanobacterium lacus isolated from northern peatlands.</title>
        <authorList>
            <person name="Cadillo-Quiroz H."/>
            <person name="Brauer S.L."/>
            <person name="Goodson N."/>
            <person name="Yavitt J.B."/>
            <person name="Zinder S.H."/>
        </authorList>
    </citation>
    <scope>NUCLEOTIDE SEQUENCE [LARGE SCALE GENOMIC DNA]</scope>
    <source>
        <strain evidence="3">DSM 25820 / JCM 18151 / SWAN1</strain>
    </source>
</reference>